<dbReference type="PANTHER" id="PTHR23407:SF1">
    <property type="entry name" value="5-FORMYLTETRAHYDROFOLATE CYCLO-LIGASE"/>
    <property type="match status" value="1"/>
</dbReference>
<evidence type="ECO:0000256" key="5">
    <source>
        <dbReference type="RuleBase" id="RU361279"/>
    </source>
</evidence>
<sequence length="207" mass="22559">MAARLTPAINAESCASTRFADRCALRKALIERRRALSAEDCVGLSNRICALLQAAFPEFSGMRVAFCWPFKQEPDLRPLIESWLRAGKKGFTALLPVVIDEHRALVFRAWSPATLMVSDHYGIPAPAAGDFLIPEVVLIPVNGFDAAGYRIGYGGGYFDRTLASLSPRPVAVGVGFELARLDSICPEPHDQPLDAMVTEAGVFRPSR</sequence>
<gene>
    <name evidence="6" type="ORF">IPJ27_06770</name>
</gene>
<accession>A0A935PXG5</accession>
<keyword evidence="6" id="KW-0436">Ligase</keyword>
<dbReference type="PANTHER" id="PTHR23407">
    <property type="entry name" value="ATPASE INHIBITOR/5-FORMYLTETRAHYDROFOLATE CYCLO-LIGASE"/>
    <property type="match status" value="1"/>
</dbReference>
<dbReference type="Pfam" id="PF01812">
    <property type="entry name" value="5-FTHF_cyc-lig"/>
    <property type="match status" value="1"/>
</dbReference>
<keyword evidence="2 5" id="KW-0547">Nucleotide-binding</keyword>
<keyword evidence="5" id="KW-0479">Metal-binding</keyword>
<feature type="binding site" evidence="4">
    <location>
        <position position="73"/>
    </location>
    <ligand>
        <name>substrate</name>
    </ligand>
</feature>
<dbReference type="Proteomes" id="UP000697998">
    <property type="component" value="Unassembled WGS sequence"/>
</dbReference>
<reference evidence="6 7" key="1">
    <citation type="submission" date="2020-10" db="EMBL/GenBank/DDBJ databases">
        <title>Connecting structure to function with the recovery of over 1000 high-quality activated sludge metagenome-assembled genomes encoding full-length rRNA genes using long-read sequencing.</title>
        <authorList>
            <person name="Singleton C.M."/>
            <person name="Petriglieri F."/>
            <person name="Kristensen J.M."/>
            <person name="Kirkegaard R.H."/>
            <person name="Michaelsen T.Y."/>
            <person name="Andersen M.H."/>
            <person name="Karst S.M."/>
            <person name="Dueholm M.S."/>
            <person name="Nielsen P.H."/>
            <person name="Albertsen M."/>
        </authorList>
    </citation>
    <scope>NUCLEOTIDE SEQUENCE [LARGE SCALE GENOMIC DNA]</scope>
    <source>
        <strain evidence="6">EsbW_18-Q3-R4-48_BATAC.285</strain>
    </source>
</reference>
<dbReference type="GO" id="GO:0035999">
    <property type="term" value="P:tetrahydrofolate interconversion"/>
    <property type="evidence" value="ECO:0007669"/>
    <property type="project" value="TreeGrafter"/>
</dbReference>
<dbReference type="AlphaFoldDB" id="A0A935PXG5"/>
<dbReference type="NCBIfam" id="TIGR02727">
    <property type="entry name" value="MTHFS_bact"/>
    <property type="match status" value="1"/>
</dbReference>
<protein>
    <recommendedName>
        <fullName evidence="5">5-formyltetrahydrofolate cyclo-ligase</fullName>
        <ecNumber evidence="5">6.3.3.2</ecNumber>
    </recommendedName>
</protein>
<comment type="caution">
    <text evidence="6">The sequence shown here is derived from an EMBL/GenBank/DDBJ whole genome shotgun (WGS) entry which is preliminary data.</text>
</comment>
<dbReference type="GO" id="GO:0030272">
    <property type="term" value="F:5-formyltetrahydrofolate cyclo-ligase activity"/>
    <property type="evidence" value="ECO:0007669"/>
    <property type="project" value="UniProtKB-EC"/>
</dbReference>
<dbReference type="InterPro" id="IPR024185">
    <property type="entry name" value="FTHF_cligase-like_sf"/>
</dbReference>
<evidence type="ECO:0000256" key="1">
    <source>
        <dbReference type="ARBA" id="ARBA00010638"/>
    </source>
</evidence>
<dbReference type="GO" id="GO:0046872">
    <property type="term" value="F:metal ion binding"/>
    <property type="evidence" value="ECO:0007669"/>
    <property type="project" value="UniProtKB-KW"/>
</dbReference>
<comment type="cofactor">
    <cofactor evidence="5">
        <name>Mg(2+)</name>
        <dbReference type="ChEBI" id="CHEBI:18420"/>
    </cofactor>
</comment>
<proteinExistence type="inferred from homology"/>
<comment type="similarity">
    <text evidence="1 5">Belongs to the 5-formyltetrahydrofolate cyclo-ligase family.</text>
</comment>
<evidence type="ECO:0000256" key="2">
    <source>
        <dbReference type="ARBA" id="ARBA00022741"/>
    </source>
</evidence>
<evidence type="ECO:0000313" key="6">
    <source>
        <dbReference type="EMBL" id="MBK7674487.1"/>
    </source>
</evidence>
<comment type="catalytic activity">
    <reaction evidence="5">
        <text>(6S)-5-formyl-5,6,7,8-tetrahydrofolate + ATP = (6R)-5,10-methenyltetrahydrofolate + ADP + phosphate</text>
        <dbReference type="Rhea" id="RHEA:10488"/>
        <dbReference type="ChEBI" id="CHEBI:30616"/>
        <dbReference type="ChEBI" id="CHEBI:43474"/>
        <dbReference type="ChEBI" id="CHEBI:57455"/>
        <dbReference type="ChEBI" id="CHEBI:57457"/>
        <dbReference type="ChEBI" id="CHEBI:456216"/>
        <dbReference type="EC" id="6.3.3.2"/>
    </reaction>
</comment>
<evidence type="ECO:0000256" key="3">
    <source>
        <dbReference type="ARBA" id="ARBA00022840"/>
    </source>
</evidence>
<keyword evidence="3 5" id="KW-0067">ATP-binding</keyword>
<dbReference type="InterPro" id="IPR002698">
    <property type="entry name" value="FTHF_cligase"/>
</dbReference>
<dbReference type="EC" id="6.3.3.2" evidence="5"/>
<dbReference type="GO" id="GO:0005524">
    <property type="term" value="F:ATP binding"/>
    <property type="evidence" value="ECO:0007669"/>
    <property type="project" value="UniProtKB-KW"/>
</dbReference>
<dbReference type="SUPFAM" id="SSF100950">
    <property type="entry name" value="NagB/RpiA/CoA transferase-like"/>
    <property type="match status" value="1"/>
</dbReference>
<name>A0A935PXG5_9PROT</name>
<dbReference type="EMBL" id="JADJMH010000005">
    <property type="protein sequence ID" value="MBK7674487.1"/>
    <property type="molecule type" value="Genomic_DNA"/>
</dbReference>
<dbReference type="PIRSF" id="PIRSF006806">
    <property type="entry name" value="FTHF_cligase"/>
    <property type="match status" value="1"/>
</dbReference>
<evidence type="ECO:0000256" key="4">
    <source>
        <dbReference type="PIRSR" id="PIRSR006806-1"/>
    </source>
</evidence>
<evidence type="ECO:0000313" key="7">
    <source>
        <dbReference type="Proteomes" id="UP000697998"/>
    </source>
</evidence>
<dbReference type="GO" id="GO:0009396">
    <property type="term" value="P:folic acid-containing compound biosynthetic process"/>
    <property type="evidence" value="ECO:0007669"/>
    <property type="project" value="TreeGrafter"/>
</dbReference>
<keyword evidence="5" id="KW-0460">Magnesium</keyword>
<dbReference type="InterPro" id="IPR037171">
    <property type="entry name" value="NagB/RpiA_transferase-like"/>
</dbReference>
<organism evidence="6 7">
    <name type="scientific">Candidatus Accumulibacter proximus</name>
    <dbReference type="NCBI Taxonomy" id="2954385"/>
    <lineage>
        <taxon>Bacteria</taxon>
        <taxon>Pseudomonadati</taxon>
        <taxon>Pseudomonadota</taxon>
        <taxon>Betaproteobacteria</taxon>
        <taxon>Candidatus Accumulibacter</taxon>
    </lineage>
</organism>
<dbReference type="Gene3D" id="3.40.50.10420">
    <property type="entry name" value="NagB/RpiA/CoA transferase-like"/>
    <property type="match status" value="1"/>
</dbReference>